<dbReference type="EMBL" id="VDCH01000003">
    <property type="protein sequence ID" value="TNJ39778.1"/>
    <property type="molecule type" value="Genomic_DNA"/>
</dbReference>
<dbReference type="GO" id="GO:0006355">
    <property type="term" value="P:regulation of DNA-templated transcription"/>
    <property type="evidence" value="ECO:0007669"/>
    <property type="project" value="InterPro"/>
</dbReference>
<evidence type="ECO:0000313" key="2">
    <source>
        <dbReference type="EMBL" id="TNJ39778.1"/>
    </source>
</evidence>
<dbReference type="Gene3D" id="1.10.1220.10">
    <property type="entry name" value="Met repressor-like"/>
    <property type="match status" value="1"/>
</dbReference>
<feature type="domain" description="Ribbon-helix-helix protein CopG" evidence="1">
    <location>
        <begin position="9"/>
        <end position="46"/>
    </location>
</feature>
<protein>
    <submittedName>
        <fullName evidence="2">Ribbon-helix-helix protein, CopG family</fullName>
    </submittedName>
</protein>
<evidence type="ECO:0000259" key="1">
    <source>
        <dbReference type="Pfam" id="PF01402"/>
    </source>
</evidence>
<comment type="caution">
    <text evidence="2">The sequence shown here is derived from an EMBL/GenBank/DDBJ whole genome shotgun (WGS) entry which is preliminary data.</text>
</comment>
<dbReference type="Pfam" id="PF01402">
    <property type="entry name" value="RHH_1"/>
    <property type="match status" value="1"/>
</dbReference>
<dbReference type="Proteomes" id="UP000308271">
    <property type="component" value="Unassembled WGS sequence"/>
</dbReference>
<dbReference type="PANTHER" id="PTHR40688">
    <property type="match status" value="1"/>
</dbReference>
<gene>
    <name evidence="2" type="ORF">FGF66_02225</name>
</gene>
<keyword evidence="3" id="KW-1185">Reference proteome</keyword>
<organism evidence="2 3">
    <name type="scientific">Chlorobaculum thiosulfatiphilum</name>
    <name type="common">Chlorobium limicola f.sp. thiosulfatophilum</name>
    <dbReference type="NCBI Taxonomy" id="115852"/>
    <lineage>
        <taxon>Bacteria</taxon>
        <taxon>Pseudomonadati</taxon>
        <taxon>Chlorobiota</taxon>
        <taxon>Chlorobiia</taxon>
        <taxon>Chlorobiales</taxon>
        <taxon>Chlorobiaceae</taxon>
        <taxon>Chlorobaculum</taxon>
    </lineage>
</organism>
<name>A0A5C4S9F5_CHLTI</name>
<dbReference type="RefSeq" id="WP_139456082.1">
    <property type="nucleotide sequence ID" value="NZ_VDCH01000003.1"/>
</dbReference>
<sequence length="86" mass="9811">MTTTAKREQVSFKLDANTKRRLEALAVATRRTRTFVLEEAINQYLDLNEWQLKSIEEGLADAKEGKVIDSETLVKQLEARVESSLD</sequence>
<accession>A0A5C4S9F5</accession>
<dbReference type="OrthoDB" id="598264at2"/>
<dbReference type="InterPro" id="IPR002145">
    <property type="entry name" value="CopG"/>
</dbReference>
<dbReference type="AlphaFoldDB" id="A0A5C4S9F5"/>
<dbReference type="InterPro" id="IPR052991">
    <property type="entry name" value="Non-func_TypeII_TA_Antitoxin"/>
</dbReference>
<reference evidence="2 3" key="1">
    <citation type="submission" date="2019-05" db="EMBL/GenBank/DDBJ databases">
        <title>Draft Whole-Genome sequence of the green sulfur bacterium Chlorobaculum thiosulfatiphilum DSM 249.</title>
        <authorList>
            <person name="Meyer T.E."/>
            <person name="Kyndt J.A."/>
        </authorList>
    </citation>
    <scope>NUCLEOTIDE SEQUENCE [LARGE SCALE GENOMIC DNA]</scope>
    <source>
        <strain evidence="2 3">DSM 249</strain>
    </source>
</reference>
<dbReference type="CDD" id="cd22233">
    <property type="entry name" value="RHH_CopAso-like"/>
    <property type="match status" value="1"/>
</dbReference>
<dbReference type="InterPro" id="IPR010985">
    <property type="entry name" value="Ribbon_hlx_hlx"/>
</dbReference>
<dbReference type="PANTHER" id="PTHR40688:SF2">
    <property type="entry name" value="RIBBON-HELIX-HELIX PROTEIN COPG DOMAIN-CONTAINING PROTEIN"/>
    <property type="match status" value="1"/>
</dbReference>
<evidence type="ECO:0000313" key="3">
    <source>
        <dbReference type="Proteomes" id="UP000308271"/>
    </source>
</evidence>
<dbReference type="InterPro" id="IPR013321">
    <property type="entry name" value="Arc_rbn_hlx_hlx"/>
</dbReference>
<dbReference type="SUPFAM" id="SSF47598">
    <property type="entry name" value="Ribbon-helix-helix"/>
    <property type="match status" value="1"/>
</dbReference>
<proteinExistence type="predicted"/>